<reference evidence="7 8" key="1">
    <citation type="submission" date="2021-01" db="EMBL/GenBank/DDBJ databases">
        <title>Entomomonas sp. F2A isolated from a house cricket (Acheta domesticus).</title>
        <authorList>
            <person name="Spergser J."/>
            <person name="Busse H.-J."/>
        </authorList>
    </citation>
    <scope>NUCLEOTIDE SEQUENCE [LARGE SCALE GENOMIC DNA]</scope>
    <source>
        <strain evidence="7 8">F2A</strain>
    </source>
</reference>
<comment type="similarity">
    <text evidence="2">Belongs to the class-I pyridoxal-phosphate-dependent aminotransferase family.</text>
</comment>
<dbReference type="NCBIfam" id="NF006569">
    <property type="entry name" value="PRK09082.1"/>
    <property type="match status" value="1"/>
</dbReference>
<dbReference type="PANTHER" id="PTHR43807:SF20">
    <property type="entry name" value="FI04487P"/>
    <property type="match status" value="1"/>
</dbReference>
<evidence type="ECO:0000256" key="2">
    <source>
        <dbReference type="ARBA" id="ARBA00007441"/>
    </source>
</evidence>
<evidence type="ECO:0000256" key="1">
    <source>
        <dbReference type="ARBA" id="ARBA00001933"/>
    </source>
</evidence>
<sequence length="383" mass="43348">MSFYSKLPNLGTTIFTQMSQLAAETGSINLSQGFPDFDGPLALREAVSEYTLSGHNQYAPMIGIQPLREQIAKKIQYFYNKQVNENTEITITPGATQAIFCAIQAVIKTGEEVIVFDPCYDSYEPAVKLAGGRCIHIPLQLPHFTIDWQQLQDAITPKTRLIIINTPHNPSGATLTAQDLQQLAAIIRNKDIYLIGDEVYEHLVFDQAIHHSLLTHDELFARSFVISSFGKSFHVTGWKIGYVVAPAELTTEFRKIHQYVSFSTVTPLQFALADFMAKQPNHLIELADFYQQKRDLFCSLLTASQFTFTPTPSTYFQLLDYSRIKPDFNDLQMVEWLVKKHSIAAIPISVFYQQPPQSLRLVRLCFAKKDDTLRQAAERLCAV</sequence>
<dbReference type="InterPro" id="IPR015421">
    <property type="entry name" value="PyrdxlP-dep_Trfase_major"/>
</dbReference>
<dbReference type="InterPro" id="IPR051326">
    <property type="entry name" value="Kynurenine-oxoglutarate_AT"/>
</dbReference>
<dbReference type="KEGG" id="eaz:JHT90_05065"/>
<dbReference type="GO" id="GO:0005737">
    <property type="term" value="C:cytoplasm"/>
    <property type="evidence" value="ECO:0007669"/>
    <property type="project" value="TreeGrafter"/>
</dbReference>
<accession>A0A974NHC0</accession>
<name>A0A974NHC0_9GAMM</name>
<dbReference type="SUPFAM" id="SSF53383">
    <property type="entry name" value="PLP-dependent transferases"/>
    <property type="match status" value="1"/>
</dbReference>
<dbReference type="RefSeq" id="WP_201094845.1">
    <property type="nucleotide sequence ID" value="NZ_CP067393.1"/>
</dbReference>
<dbReference type="Gene3D" id="3.90.1150.10">
    <property type="entry name" value="Aspartate Aminotransferase, domain 1"/>
    <property type="match status" value="1"/>
</dbReference>
<dbReference type="Pfam" id="PF00155">
    <property type="entry name" value="Aminotran_1_2"/>
    <property type="match status" value="1"/>
</dbReference>
<keyword evidence="3 7" id="KW-0032">Aminotransferase</keyword>
<evidence type="ECO:0000256" key="4">
    <source>
        <dbReference type="ARBA" id="ARBA00022679"/>
    </source>
</evidence>
<dbReference type="PANTHER" id="PTHR43807">
    <property type="entry name" value="FI04487P"/>
    <property type="match status" value="1"/>
</dbReference>
<dbReference type="GO" id="GO:0030170">
    <property type="term" value="F:pyridoxal phosphate binding"/>
    <property type="evidence" value="ECO:0007669"/>
    <property type="project" value="InterPro"/>
</dbReference>
<evidence type="ECO:0000256" key="3">
    <source>
        <dbReference type="ARBA" id="ARBA00022576"/>
    </source>
</evidence>
<comment type="cofactor">
    <cofactor evidence="1">
        <name>pyridoxal 5'-phosphate</name>
        <dbReference type="ChEBI" id="CHEBI:597326"/>
    </cofactor>
</comment>
<dbReference type="AlphaFoldDB" id="A0A974NHC0"/>
<keyword evidence="8" id="KW-1185">Reference proteome</keyword>
<dbReference type="Proteomes" id="UP000595278">
    <property type="component" value="Chromosome"/>
</dbReference>
<dbReference type="EMBL" id="CP067393">
    <property type="protein sequence ID" value="QQP86611.1"/>
    <property type="molecule type" value="Genomic_DNA"/>
</dbReference>
<organism evidence="7 8">
    <name type="scientific">Entomomonas asaccharolytica</name>
    <dbReference type="NCBI Taxonomy" id="2785331"/>
    <lineage>
        <taxon>Bacteria</taxon>
        <taxon>Pseudomonadati</taxon>
        <taxon>Pseudomonadota</taxon>
        <taxon>Gammaproteobacteria</taxon>
        <taxon>Pseudomonadales</taxon>
        <taxon>Pseudomonadaceae</taxon>
        <taxon>Entomomonas</taxon>
    </lineage>
</organism>
<feature type="domain" description="Aminotransferase class I/classII large" evidence="6">
    <location>
        <begin position="28"/>
        <end position="380"/>
    </location>
</feature>
<dbReference type="CDD" id="cd00609">
    <property type="entry name" value="AAT_like"/>
    <property type="match status" value="1"/>
</dbReference>
<gene>
    <name evidence="7" type="ORF">JHT90_05065</name>
</gene>
<proteinExistence type="inferred from homology"/>
<dbReference type="GO" id="GO:0016212">
    <property type="term" value="F:kynurenine-oxoglutarate transaminase activity"/>
    <property type="evidence" value="ECO:0007669"/>
    <property type="project" value="TreeGrafter"/>
</dbReference>
<evidence type="ECO:0000259" key="6">
    <source>
        <dbReference type="Pfam" id="PF00155"/>
    </source>
</evidence>
<dbReference type="InterPro" id="IPR015422">
    <property type="entry name" value="PyrdxlP-dep_Trfase_small"/>
</dbReference>
<dbReference type="FunFam" id="3.40.640.10:FF:000033">
    <property type="entry name" value="Aspartate aminotransferase"/>
    <property type="match status" value="1"/>
</dbReference>
<dbReference type="Gene3D" id="3.40.640.10">
    <property type="entry name" value="Type I PLP-dependent aspartate aminotransferase-like (Major domain)"/>
    <property type="match status" value="1"/>
</dbReference>
<evidence type="ECO:0000313" key="7">
    <source>
        <dbReference type="EMBL" id="QQP86611.1"/>
    </source>
</evidence>
<protein>
    <submittedName>
        <fullName evidence="7">Pyridoxal phosphate-dependent aminotransferase</fullName>
    </submittedName>
</protein>
<evidence type="ECO:0000256" key="5">
    <source>
        <dbReference type="ARBA" id="ARBA00022898"/>
    </source>
</evidence>
<dbReference type="InterPro" id="IPR015424">
    <property type="entry name" value="PyrdxlP-dep_Trfase"/>
</dbReference>
<evidence type="ECO:0000313" key="8">
    <source>
        <dbReference type="Proteomes" id="UP000595278"/>
    </source>
</evidence>
<dbReference type="InterPro" id="IPR004839">
    <property type="entry name" value="Aminotransferase_I/II_large"/>
</dbReference>
<keyword evidence="4" id="KW-0808">Transferase</keyword>
<keyword evidence="5" id="KW-0663">Pyridoxal phosphate</keyword>